<dbReference type="InterPro" id="IPR014327">
    <property type="entry name" value="RNA_pol_sigma70_bacteroid"/>
</dbReference>
<dbReference type="NCBIfam" id="TIGR02985">
    <property type="entry name" value="Sig70_bacteroi1"/>
    <property type="match status" value="1"/>
</dbReference>
<reference evidence="6 7" key="1">
    <citation type="journal article" date="2011" name="Stand. Genomic Sci.">
        <title>Non-contiguous finished genome sequence of Bacteroides coprosuis type strain (PC139).</title>
        <authorList>
            <person name="Land M."/>
            <person name="Held B."/>
            <person name="Gronow S."/>
            <person name="Abt B."/>
            <person name="Lucas S."/>
            <person name="Del Rio T.G."/>
            <person name="Nolan M."/>
            <person name="Tice H."/>
            <person name="Cheng J.F."/>
            <person name="Pitluck S."/>
            <person name="Liolios K."/>
            <person name="Pagani I."/>
            <person name="Ivanova N."/>
            <person name="Mavromatis K."/>
            <person name="Mikhailova N."/>
            <person name="Pati A."/>
            <person name="Tapia R."/>
            <person name="Han C."/>
            <person name="Goodwin L."/>
            <person name="Chen A."/>
            <person name="Palaniappan K."/>
            <person name="Hauser L."/>
            <person name="Brambilla E.M."/>
            <person name="Rohde M."/>
            <person name="Goker M."/>
            <person name="Detter J.C."/>
            <person name="Woyke T."/>
            <person name="Bristow J."/>
            <person name="Eisen J.A."/>
            <person name="Markowitz V."/>
            <person name="Hugenholtz P."/>
            <person name="Kyrpides N.C."/>
            <person name="Klenk H.P."/>
            <person name="Lapidus A."/>
        </authorList>
    </citation>
    <scope>NUCLEOTIDE SEQUENCE [LARGE SCALE GENOMIC DNA]</scope>
    <source>
        <strain evidence="6 7">DSM 18011</strain>
    </source>
</reference>
<comment type="similarity">
    <text evidence="1">Belongs to the sigma-70 factor family. ECF subfamily.</text>
</comment>
<evidence type="ECO:0000256" key="3">
    <source>
        <dbReference type="ARBA" id="ARBA00023082"/>
    </source>
</evidence>
<dbReference type="InterPro" id="IPR013249">
    <property type="entry name" value="RNA_pol_sigma70_r4_t2"/>
</dbReference>
<dbReference type="Proteomes" id="UP000018439">
    <property type="component" value="Chromosome"/>
</dbReference>
<dbReference type="InterPro" id="IPR036388">
    <property type="entry name" value="WH-like_DNA-bd_sf"/>
</dbReference>
<dbReference type="GO" id="GO:0016987">
    <property type="term" value="F:sigma factor activity"/>
    <property type="evidence" value="ECO:0007669"/>
    <property type="project" value="UniProtKB-KW"/>
</dbReference>
<evidence type="ECO:0000256" key="2">
    <source>
        <dbReference type="ARBA" id="ARBA00023015"/>
    </source>
</evidence>
<dbReference type="AlphaFoldDB" id="F3ZUK7"/>
<dbReference type="EMBL" id="CM001167">
    <property type="protein sequence ID" value="EGJ71172.1"/>
    <property type="molecule type" value="Genomic_DNA"/>
</dbReference>
<proteinExistence type="inferred from homology"/>
<evidence type="ECO:0000259" key="5">
    <source>
        <dbReference type="Pfam" id="PF08281"/>
    </source>
</evidence>
<dbReference type="Gene3D" id="1.10.1740.10">
    <property type="match status" value="1"/>
</dbReference>
<sequence length="194" mass="22842">MALTNSENSKELIQQLNEGSHDAFRKIYTFYYRGLVAFSSQYVDFEEAEEVVQEVMLWVWENRNKISYKLSLKSLLFTMVKNRSLNKIAHLDVRRRAYAEIIRESEDLATPDDFVNGSIFKKYQLLLKTMPDTYREAFELNRLKNMTHKEIADYLDVSPQTINYRISQALKFLRGGLKEFLPLLLPLILLLSFI</sequence>
<dbReference type="HOGENOM" id="CLU_047691_4_3_10"/>
<dbReference type="STRING" id="679937.Bcop_0965"/>
<accession>F3ZUK7</accession>
<dbReference type="InterPro" id="IPR013324">
    <property type="entry name" value="RNA_pol_sigma_r3/r4-like"/>
</dbReference>
<dbReference type="Gene3D" id="1.10.10.10">
    <property type="entry name" value="Winged helix-like DNA-binding domain superfamily/Winged helix DNA-binding domain"/>
    <property type="match status" value="1"/>
</dbReference>
<dbReference type="InterPro" id="IPR014284">
    <property type="entry name" value="RNA_pol_sigma-70_dom"/>
</dbReference>
<dbReference type="Pfam" id="PF08281">
    <property type="entry name" value="Sigma70_r4_2"/>
    <property type="match status" value="1"/>
</dbReference>
<gene>
    <name evidence="6" type="ORF">Bcop_0965</name>
</gene>
<dbReference type="NCBIfam" id="TIGR02937">
    <property type="entry name" value="sigma70-ECF"/>
    <property type="match status" value="1"/>
</dbReference>
<keyword evidence="2" id="KW-0805">Transcription regulation</keyword>
<protein>
    <submittedName>
        <fullName evidence="6">RNA polymerase, sigma-24 subunit, ECF subfamily</fullName>
    </submittedName>
</protein>
<dbReference type="InterPro" id="IPR039425">
    <property type="entry name" value="RNA_pol_sigma-70-like"/>
</dbReference>
<dbReference type="eggNOG" id="COG1595">
    <property type="taxonomic scope" value="Bacteria"/>
</dbReference>
<keyword evidence="7" id="KW-1185">Reference proteome</keyword>
<evidence type="ECO:0000313" key="6">
    <source>
        <dbReference type="EMBL" id="EGJ71172.1"/>
    </source>
</evidence>
<dbReference type="GO" id="GO:0006352">
    <property type="term" value="P:DNA-templated transcription initiation"/>
    <property type="evidence" value="ECO:0007669"/>
    <property type="project" value="InterPro"/>
</dbReference>
<evidence type="ECO:0000256" key="1">
    <source>
        <dbReference type="ARBA" id="ARBA00010641"/>
    </source>
</evidence>
<dbReference type="PANTHER" id="PTHR43133:SF46">
    <property type="entry name" value="RNA POLYMERASE SIGMA-70 FACTOR ECF SUBFAMILY"/>
    <property type="match status" value="1"/>
</dbReference>
<evidence type="ECO:0000256" key="4">
    <source>
        <dbReference type="ARBA" id="ARBA00023163"/>
    </source>
</evidence>
<keyword evidence="4" id="KW-0804">Transcription</keyword>
<evidence type="ECO:0000313" key="7">
    <source>
        <dbReference type="Proteomes" id="UP000018439"/>
    </source>
</evidence>
<dbReference type="SUPFAM" id="SSF88659">
    <property type="entry name" value="Sigma3 and sigma4 domains of RNA polymerase sigma factors"/>
    <property type="match status" value="1"/>
</dbReference>
<feature type="domain" description="RNA polymerase sigma factor 70 region 4 type 2" evidence="5">
    <location>
        <begin position="123"/>
        <end position="173"/>
    </location>
</feature>
<dbReference type="PANTHER" id="PTHR43133">
    <property type="entry name" value="RNA POLYMERASE ECF-TYPE SIGMA FACTO"/>
    <property type="match status" value="1"/>
</dbReference>
<dbReference type="SUPFAM" id="SSF88946">
    <property type="entry name" value="Sigma2 domain of RNA polymerase sigma factors"/>
    <property type="match status" value="1"/>
</dbReference>
<name>F3ZUK7_9BACE</name>
<keyword evidence="3" id="KW-0731">Sigma factor</keyword>
<dbReference type="GO" id="GO:0003677">
    <property type="term" value="F:DNA binding"/>
    <property type="evidence" value="ECO:0007669"/>
    <property type="project" value="InterPro"/>
</dbReference>
<dbReference type="CDD" id="cd06171">
    <property type="entry name" value="Sigma70_r4"/>
    <property type="match status" value="1"/>
</dbReference>
<dbReference type="InterPro" id="IPR013325">
    <property type="entry name" value="RNA_pol_sigma_r2"/>
</dbReference>
<organism evidence="6 7">
    <name type="scientific">Bacteroides coprosuis DSM 18011</name>
    <dbReference type="NCBI Taxonomy" id="679937"/>
    <lineage>
        <taxon>Bacteria</taxon>
        <taxon>Pseudomonadati</taxon>
        <taxon>Bacteroidota</taxon>
        <taxon>Bacteroidia</taxon>
        <taxon>Bacteroidales</taxon>
        <taxon>Bacteroidaceae</taxon>
        <taxon>Bacteroides</taxon>
    </lineage>
</organism>